<name>A0ABU0HWH5_9HYPH</name>
<sequence length="48" mass="5275">MQDIIRVRPTHDGTYTVYRGTRALASGLTREQAERYGASLPQAALPEG</sequence>
<protein>
    <submittedName>
        <fullName evidence="1">Uncharacterized protein</fullName>
    </submittedName>
</protein>
<evidence type="ECO:0000313" key="1">
    <source>
        <dbReference type="EMBL" id="MDQ0446676.1"/>
    </source>
</evidence>
<accession>A0ABU0HWH5</accession>
<dbReference type="EMBL" id="JAUSVP010000003">
    <property type="protein sequence ID" value="MDQ0446676.1"/>
    <property type="molecule type" value="Genomic_DNA"/>
</dbReference>
<reference evidence="1 2" key="1">
    <citation type="submission" date="2023-07" db="EMBL/GenBank/DDBJ databases">
        <title>Genomic Encyclopedia of Type Strains, Phase IV (KMG-IV): sequencing the most valuable type-strain genomes for metagenomic binning, comparative biology and taxonomic classification.</title>
        <authorList>
            <person name="Goeker M."/>
        </authorList>
    </citation>
    <scope>NUCLEOTIDE SEQUENCE [LARGE SCALE GENOMIC DNA]</scope>
    <source>
        <strain evidence="1 2">DSM 19013</strain>
    </source>
</reference>
<comment type="caution">
    <text evidence="1">The sequence shown here is derived from an EMBL/GenBank/DDBJ whole genome shotgun (WGS) entry which is preliminary data.</text>
</comment>
<keyword evidence="2" id="KW-1185">Reference proteome</keyword>
<evidence type="ECO:0000313" key="2">
    <source>
        <dbReference type="Proteomes" id="UP001231124"/>
    </source>
</evidence>
<dbReference type="Proteomes" id="UP001231124">
    <property type="component" value="Unassembled WGS sequence"/>
</dbReference>
<dbReference type="RefSeq" id="WP_238201464.1">
    <property type="nucleotide sequence ID" value="NZ_BPQE01000004.1"/>
</dbReference>
<organism evidence="1 2">
    <name type="scientific">Methylobacterium aerolatum</name>
    <dbReference type="NCBI Taxonomy" id="418708"/>
    <lineage>
        <taxon>Bacteria</taxon>
        <taxon>Pseudomonadati</taxon>
        <taxon>Pseudomonadota</taxon>
        <taxon>Alphaproteobacteria</taxon>
        <taxon>Hyphomicrobiales</taxon>
        <taxon>Methylobacteriaceae</taxon>
        <taxon>Methylobacterium</taxon>
    </lineage>
</organism>
<proteinExistence type="predicted"/>
<gene>
    <name evidence="1" type="ORF">QO012_001167</name>
</gene>